<evidence type="ECO:0000313" key="4">
    <source>
        <dbReference type="EMBL" id="GAG58813.1"/>
    </source>
</evidence>
<dbReference type="EMBL" id="BART01006165">
    <property type="protein sequence ID" value="GAG58813.1"/>
    <property type="molecule type" value="Genomic_DNA"/>
</dbReference>
<dbReference type="AlphaFoldDB" id="X0ZEQ9"/>
<feature type="domain" description="LamG-like jellyroll fold" evidence="3">
    <location>
        <begin position="109"/>
        <end position="234"/>
    </location>
</feature>
<gene>
    <name evidence="4" type="ORF">S01H4_14037</name>
</gene>
<dbReference type="SMART" id="SM00560">
    <property type="entry name" value="LamGL"/>
    <property type="match status" value="1"/>
</dbReference>
<evidence type="ECO:0000259" key="3">
    <source>
        <dbReference type="SMART" id="SM00560"/>
    </source>
</evidence>
<dbReference type="Gene3D" id="2.60.120.200">
    <property type="match status" value="1"/>
</dbReference>
<organism evidence="4">
    <name type="scientific">marine sediment metagenome</name>
    <dbReference type="NCBI Taxonomy" id="412755"/>
    <lineage>
        <taxon>unclassified sequences</taxon>
        <taxon>metagenomes</taxon>
        <taxon>ecological metagenomes</taxon>
    </lineage>
</organism>
<proteinExistence type="predicted"/>
<evidence type="ECO:0000256" key="2">
    <source>
        <dbReference type="ARBA" id="ARBA00023157"/>
    </source>
</evidence>
<evidence type="ECO:0000256" key="1">
    <source>
        <dbReference type="ARBA" id="ARBA00022729"/>
    </source>
</evidence>
<dbReference type="InterPro" id="IPR006558">
    <property type="entry name" value="LamG-like"/>
</dbReference>
<reference evidence="4" key="1">
    <citation type="journal article" date="2014" name="Front. Microbiol.">
        <title>High frequency of phylogenetically diverse reductive dehalogenase-homologous genes in deep subseafloor sedimentary metagenomes.</title>
        <authorList>
            <person name="Kawai M."/>
            <person name="Futagami T."/>
            <person name="Toyoda A."/>
            <person name="Takaki Y."/>
            <person name="Nishi S."/>
            <person name="Hori S."/>
            <person name="Arai W."/>
            <person name="Tsubouchi T."/>
            <person name="Morono Y."/>
            <person name="Uchiyama I."/>
            <person name="Ito T."/>
            <person name="Fujiyama A."/>
            <person name="Inagaki F."/>
            <person name="Takami H."/>
        </authorList>
    </citation>
    <scope>NUCLEOTIDE SEQUENCE</scope>
    <source>
        <strain evidence="4">Expedition CK06-06</strain>
    </source>
</reference>
<keyword evidence="2" id="KW-1015">Disulfide bond</keyword>
<sequence length="340" mass="37006">MTNMKNKIIMLITVFILFASFASALTLPSFINSTNLETRITLNNTINDSSGNNYLTQYFNASGNPCNSTITGQCGNYESGATSLTNASISLNGIDEYIAINDSILNGNQDFSISLWMNTTNLSTNQMAFGTTNTNRVYIGFNSDGTLKIAKGTNTSVAPISVSNNIWYHVVLTYDNSTENVSVYLNGILQVSTTETTHTDITTISIGSFDEGASNFFSGTVDELNVLNNTLNSSQVYESYISYKRLVSSNLSNYVSTLNDDFDVNVSFFYIEGAVTCGVYDNHSAISCGNNTPVNNETTVNCTIPSTEIIIEPVIFTPYCYNSSNSYNGTSQNIYIENAG</sequence>
<dbReference type="Pfam" id="PF13385">
    <property type="entry name" value="Laminin_G_3"/>
    <property type="match status" value="1"/>
</dbReference>
<keyword evidence="1" id="KW-0732">Signal</keyword>
<dbReference type="InterPro" id="IPR013320">
    <property type="entry name" value="ConA-like_dom_sf"/>
</dbReference>
<name>X0ZEQ9_9ZZZZ</name>
<dbReference type="SUPFAM" id="SSF49899">
    <property type="entry name" value="Concanavalin A-like lectins/glucanases"/>
    <property type="match status" value="1"/>
</dbReference>
<comment type="caution">
    <text evidence="4">The sequence shown here is derived from an EMBL/GenBank/DDBJ whole genome shotgun (WGS) entry which is preliminary data.</text>
</comment>
<protein>
    <recommendedName>
        <fullName evidence="3">LamG-like jellyroll fold domain-containing protein</fullName>
    </recommendedName>
</protein>
<feature type="non-terminal residue" evidence="4">
    <location>
        <position position="340"/>
    </location>
</feature>
<accession>X0ZEQ9</accession>